<reference evidence="1" key="1">
    <citation type="submission" date="2021-06" db="EMBL/GenBank/DDBJ databases">
        <authorList>
            <person name="Kallberg Y."/>
            <person name="Tangrot J."/>
            <person name="Rosling A."/>
        </authorList>
    </citation>
    <scope>NUCLEOTIDE SEQUENCE</scope>
    <source>
        <strain evidence="1">MA461A</strain>
    </source>
</reference>
<evidence type="ECO:0000313" key="2">
    <source>
        <dbReference type="Proteomes" id="UP000789920"/>
    </source>
</evidence>
<evidence type="ECO:0000313" key="1">
    <source>
        <dbReference type="EMBL" id="CAG8802268.1"/>
    </source>
</evidence>
<dbReference type="Proteomes" id="UP000789920">
    <property type="component" value="Unassembled WGS sequence"/>
</dbReference>
<organism evidence="1 2">
    <name type="scientific">Racocetra persica</name>
    <dbReference type="NCBI Taxonomy" id="160502"/>
    <lineage>
        <taxon>Eukaryota</taxon>
        <taxon>Fungi</taxon>
        <taxon>Fungi incertae sedis</taxon>
        <taxon>Mucoromycota</taxon>
        <taxon>Glomeromycotina</taxon>
        <taxon>Glomeromycetes</taxon>
        <taxon>Diversisporales</taxon>
        <taxon>Gigasporaceae</taxon>
        <taxon>Racocetra</taxon>
    </lineage>
</organism>
<accession>A0ACA9RPP9</accession>
<gene>
    <name evidence="1" type="ORF">RPERSI_LOCUS21279</name>
</gene>
<dbReference type="EMBL" id="CAJVQC010061972">
    <property type="protein sequence ID" value="CAG8802268.1"/>
    <property type="molecule type" value="Genomic_DNA"/>
</dbReference>
<comment type="caution">
    <text evidence="1">The sequence shown here is derived from an EMBL/GenBank/DDBJ whole genome shotgun (WGS) entry which is preliminary data.</text>
</comment>
<sequence>MYMPLKDKTLNAINRKDHYLRLHSTKNSTSPDSSESVASALAKFFCIYDPRLMTSCDFLIWRTHNQVCLPVKDRQEEIPLFINFLRKYKHEWSEEELEKNCDIEKFFQLRLVDPRAFVNWCEDEYNTTLERKKLLPNKLVGGDIKRQETFKKYMYLQTSPSKWIITHNNEPIDIGRAFARTIVWDEIKMLEYDNPTLSFIIDLTQPQKKFRH</sequence>
<keyword evidence="2" id="KW-1185">Reference proteome</keyword>
<protein>
    <submittedName>
        <fullName evidence="1">25370_t:CDS:1</fullName>
    </submittedName>
</protein>
<name>A0ACA9RPP9_9GLOM</name>
<feature type="non-terminal residue" evidence="1">
    <location>
        <position position="212"/>
    </location>
</feature>
<proteinExistence type="predicted"/>